<dbReference type="Proteomes" id="UP000606600">
    <property type="component" value="Unassembled WGS sequence"/>
</dbReference>
<dbReference type="EMBL" id="JACWMY010000001">
    <property type="protein sequence ID" value="MBD1362325.1"/>
    <property type="molecule type" value="Genomic_DNA"/>
</dbReference>
<sequence>MNKDTGLTQIKDMLQHNAAQALLNDVAAPTETINNWLGRLALLGDIPFQNLIGDERLLPQNALRFFYIDPSWICALIDGALSIGTNTTLEEKITAVLAENIRHRALVNANKKRAKLLGIEKAANAPDPEPWTLVAGMLLRSEIVSAFPGLKIIPTYAAGQSQQQIPLRYETLADGLLLVIFPAVPVSVKIQQPAQGLRFGFIYNKADSLYKIKLRHIDGVETGDQVMKDGKPVEGTITTAQLLRPDDSAAVAEKKYVLNIDALKAAVQKNLEDAKVYPAPVKPISPSAFAMQIISNPEEANYTNPNPQL</sequence>
<organism evidence="1 2">
    <name type="scientific">Mucilaginibacter pankratovii</name>
    <dbReference type="NCBI Taxonomy" id="2772110"/>
    <lineage>
        <taxon>Bacteria</taxon>
        <taxon>Pseudomonadati</taxon>
        <taxon>Bacteroidota</taxon>
        <taxon>Sphingobacteriia</taxon>
        <taxon>Sphingobacteriales</taxon>
        <taxon>Sphingobacteriaceae</taxon>
        <taxon>Mucilaginibacter</taxon>
    </lineage>
</organism>
<name>A0ABR7WJ15_9SPHI</name>
<evidence type="ECO:0000313" key="1">
    <source>
        <dbReference type="EMBL" id="MBD1362325.1"/>
    </source>
</evidence>
<evidence type="ECO:0000313" key="2">
    <source>
        <dbReference type="Proteomes" id="UP000606600"/>
    </source>
</evidence>
<dbReference type="RefSeq" id="WP_191187014.1">
    <property type="nucleotide sequence ID" value="NZ_JACWMY010000001.1"/>
</dbReference>
<gene>
    <name evidence="1" type="ORF">IDJ77_00760</name>
</gene>
<proteinExistence type="predicted"/>
<protein>
    <submittedName>
        <fullName evidence="1">Uncharacterized protein</fullName>
    </submittedName>
</protein>
<comment type="caution">
    <text evidence="1">The sequence shown here is derived from an EMBL/GenBank/DDBJ whole genome shotgun (WGS) entry which is preliminary data.</text>
</comment>
<accession>A0ABR7WJ15</accession>
<keyword evidence="2" id="KW-1185">Reference proteome</keyword>
<reference evidence="1 2" key="1">
    <citation type="submission" date="2020-09" db="EMBL/GenBank/DDBJ databases">
        <title>Novel species of Mucilaginibacter isolated from a glacier on the Tibetan Plateau.</title>
        <authorList>
            <person name="Liu Q."/>
            <person name="Xin Y.-H."/>
        </authorList>
    </citation>
    <scope>NUCLEOTIDE SEQUENCE [LARGE SCALE GENOMIC DNA]</scope>
    <source>
        <strain evidence="1 2">ZT4R22</strain>
    </source>
</reference>